<dbReference type="AlphaFoldDB" id="A0A0A2UWL4"/>
<evidence type="ECO:0000313" key="3">
    <source>
        <dbReference type="EMBL" id="KGP90886.1"/>
    </source>
</evidence>
<keyword evidence="1" id="KW-1133">Transmembrane helix</keyword>
<comment type="caution">
    <text evidence="3">The sequence shown here is derived from an EMBL/GenBank/DDBJ whole genome shotgun (WGS) entry which is preliminary data.</text>
</comment>
<keyword evidence="1" id="KW-0472">Membrane</keyword>
<accession>A0A0A2UWL4</accession>
<name>A0A0A2UWL4_9BACI</name>
<evidence type="ECO:0000313" key="4">
    <source>
        <dbReference type="Proteomes" id="UP000030153"/>
    </source>
</evidence>
<keyword evidence="4" id="KW-1185">Reference proteome</keyword>
<evidence type="ECO:0008006" key="5">
    <source>
        <dbReference type="Google" id="ProtNLM"/>
    </source>
</evidence>
<dbReference type="Proteomes" id="UP000030153">
    <property type="component" value="Unassembled WGS sequence"/>
</dbReference>
<keyword evidence="1" id="KW-0812">Transmembrane</keyword>
<proteinExistence type="predicted"/>
<organism evidence="3 4">
    <name type="scientific">Pontibacillus chungwhensis BH030062</name>
    <dbReference type="NCBI Taxonomy" id="1385513"/>
    <lineage>
        <taxon>Bacteria</taxon>
        <taxon>Bacillati</taxon>
        <taxon>Bacillota</taxon>
        <taxon>Bacilli</taxon>
        <taxon>Bacillales</taxon>
        <taxon>Bacillaceae</taxon>
        <taxon>Pontibacillus</taxon>
    </lineage>
</organism>
<protein>
    <recommendedName>
        <fullName evidence="5">Sporulation protein</fullName>
    </recommendedName>
</protein>
<dbReference type="OrthoDB" id="2111742at2"/>
<dbReference type="RefSeq" id="WP_036784559.1">
    <property type="nucleotide sequence ID" value="NZ_AVBG01000009.1"/>
</dbReference>
<evidence type="ECO:0000256" key="2">
    <source>
        <dbReference type="SAM" id="SignalP"/>
    </source>
</evidence>
<dbReference type="STRING" id="1385513.N780_02575"/>
<reference evidence="3 4" key="1">
    <citation type="submission" date="2013-08" db="EMBL/GenBank/DDBJ databases">
        <title>Genome of Pontibacillus chungwhensis.</title>
        <authorList>
            <person name="Wang Q."/>
            <person name="Wang G."/>
        </authorList>
    </citation>
    <scope>NUCLEOTIDE SEQUENCE [LARGE SCALE GENOMIC DNA]</scope>
    <source>
        <strain evidence="3 4">BH030062</strain>
    </source>
</reference>
<gene>
    <name evidence="3" type="ORF">N780_02575</name>
</gene>
<feature type="signal peptide" evidence="2">
    <location>
        <begin position="1"/>
        <end position="25"/>
    </location>
</feature>
<feature type="chain" id="PRO_5002005893" description="Sporulation protein" evidence="2">
    <location>
        <begin position="26"/>
        <end position="249"/>
    </location>
</feature>
<dbReference type="eggNOG" id="COG0497">
    <property type="taxonomic scope" value="Bacteria"/>
</dbReference>
<evidence type="ECO:0000256" key="1">
    <source>
        <dbReference type="SAM" id="Phobius"/>
    </source>
</evidence>
<sequence length="249" mass="28386">MKKIIISIITLTLSLLIIDPLNTAAYSYGDPGEEKFAEAYKEVKQYVEADDWDQAEQVIETYDKEFNLYFKQTVPYIEEALESQDQELLLKSYRTALRLNVERRLHFAQEQFEDYGQAKLLLAKARGTFDVLQPSFKDDQGEEAAQSIYASFDQALQSLGNPGLFGIGDQQSDQETFDREIEAINTSLKEAFPVPDQEDNNANLTEENLGLFGGGDGESNPMWKWVSIGLVVLFVLLIVFNRMKNRKKE</sequence>
<dbReference type="EMBL" id="AVBG01000009">
    <property type="protein sequence ID" value="KGP90886.1"/>
    <property type="molecule type" value="Genomic_DNA"/>
</dbReference>
<feature type="transmembrane region" description="Helical" evidence="1">
    <location>
        <begin position="222"/>
        <end position="240"/>
    </location>
</feature>
<keyword evidence="2" id="KW-0732">Signal</keyword>